<feature type="non-terminal residue" evidence="1">
    <location>
        <position position="1"/>
    </location>
</feature>
<keyword evidence="2" id="KW-1185">Reference proteome</keyword>
<accession>A0A5J9V9U5</accession>
<sequence>VKWTLAIGSCSVDDYATAWVGWASAAADFPTRTGEPACAYNIDAYICI</sequence>
<dbReference type="Gramene" id="TVU32398">
    <property type="protein sequence ID" value="TVU32398"/>
    <property type="gene ID" value="EJB05_24128"/>
</dbReference>
<gene>
    <name evidence="1" type="ORF">EJB05_24128</name>
</gene>
<proteinExistence type="predicted"/>
<organism evidence="1 2">
    <name type="scientific">Eragrostis curvula</name>
    <name type="common">weeping love grass</name>
    <dbReference type="NCBI Taxonomy" id="38414"/>
    <lineage>
        <taxon>Eukaryota</taxon>
        <taxon>Viridiplantae</taxon>
        <taxon>Streptophyta</taxon>
        <taxon>Embryophyta</taxon>
        <taxon>Tracheophyta</taxon>
        <taxon>Spermatophyta</taxon>
        <taxon>Magnoliopsida</taxon>
        <taxon>Liliopsida</taxon>
        <taxon>Poales</taxon>
        <taxon>Poaceae</taxon>
        <taxon>PACMAD clade</taxon>
        <taxon>Chloridoideae</taxon>
        <taxon>Eragrostideae</taxon>
        <taxon>Eragrostidinae</taxon>
        <taxon>Eragrostis</taxon>
    </lineage>
</organism>
<comment type="caution">
    <text evidence="1">The sequence shown here is derived from an EMBL/GenBank/DDBJ whole genome shotgun (WGS) entry which is preliminary data.</text>
</comment>
<evidence type="ECO:0000313" key="1">
    <source>
        <dbReference type="EMBL" id="TVU32398.1"/>
    </source>
</evidence>
<dbReference type="EMBL" id="RWGY01000011">
    <property type="protein sequence ID" value="TVU32398.1"/>
    <property type="molecule type" value="Genomic_DNA"/>
</dbReference>
<protein>
    <submittedName>
        <fullName evidence="1">Uncharacterized protein</fullName>
    </submittedName>
</protein>
<dbReference type="AlphaFoldDB" id="A0A5J9V9U5"/>
<reference evidence="1 2" key="1">
    <citation type="journal article" date="2019" name="Sci. Rep.">
        <title>A high-quality genome of Eragrostis curvula grass provides insights into Poaceae evolution and supports new strategies to enhance forage quality.</title>
        <authorList>
            <person name="Carballo J."/>
            <person name="Santos B.A.C.M."/>
            <person name="Zappacosta D."/>
            <person name="Garbus I."/>
            <person name="Selva J.P."/>
            <person name="Gallo C.A."/>
            <person name="Diaz A."/>
            <person name="Albertini E."/>
            <person name="Caccamo M."/>
            <person name="Echenique V."/>
        </authorList>
    </citation>
    <scope>NUCLEOTIDE SEQUENCE [LARGE SCALE GENOMIC DNA]</scope>
    <source>
        <strain evidence="2">cv. Victoria</strain>
        <tissue evidence="1">Leaf</tissue>
    </source>
</reference>
<dbReference type="Proteomes" id="UP000324897">
    <property type="component" value="Chromosome 1"/>
</dbReference>
<evidence type="ECO:0000313" key="2">
    <source>
        <dbReference type="Proteomes" id="UP000324897"/>
    </source>
</evidence>
<name>A0A5J9V9U5_9POAL</name>